<reference evidence="1" key="1">
    <citation type="submission" date="2014-11" db="EMBL/GenBank/DDBJ databases">
        <authorList>
            <person name="Amaro Gonzalez C."/>
        </authorList>
    </citation>
    <scope>NUCLEOTIDE SEQUENCE</scope>
</reference>
<protein>
    <submittedName>
        <fullName evidence="1">Uncharacterized protein</fullName>
    </submittedName>
</protein>
<dbReference type="EMBL" id="GBXM01102674">
    <property type="protein sequence ID" value="JAH05903.1"/>
    <property type="molecule type" value="Transcribed_RNA"/>
</dbReference>
<proteinExistence type="predicted"/>
<reference evidence="1" key="2">
    <citation type="journal article" date="2015" name="Fish Shellfish Immunol.">
        <title>Early steps in the European eel (Anguilla anguilla)-Vibrio vulnificus interaction in the gills: Role of the RtxA13 toxin.</title>
        <authorList>
            <person name="Callol A."/>
            <person name="Pajuelo D."/>
            <person name="Ebbesson L."/>
            <person name="Teles M."/>
            <person name="MacKenzie S."/>
            <person name="Amaro C."/>
        </authorList>
    </citation>
    <scope>NUCLEOTIDE SEQUENCE</scope>
</reference>
<organism evidence="1">
    <name type="scientific">Anguilla anguilla</name>
    <name type="common">European freshwater eel</name>
    <name type="synonym">Muraena anguilla</name>
    <dbReference type="NCBI Taxonomy" id="7936"/>
    <lineage>
        <taxon>Eukaryota</taxon>
        <taxon>Metazoa</taxon>
        <taxon>Chordata</taxon>
        <taxon>Craniata</taxon>
        <taxon>Vertebrata</taxon>
        <taxon>Euteleostomi</taxon>
        <taxon>Actinopterygii</taxon>
        <taxon>Neopterygii</taxon>
        <taxon>Teleostei</taxon>
        <taxon>Anguilliformes</taxon>
        <taxon>Anguillidae</taxon>
        <taxon>Anguilla</taxon>
    </lineage>
</organism>
<sequence length="72" mass="8493">MLHPYQQVLLKSACFWIHLEERHIGGFVRFYSSHKIQWSIIKHRSHSLKFMPGCNLAIVEEGCLLHQRDPGH</sequence>
<evidence type="ECO:0000313" key="1">
    <source>
        <dbReference type="EMBL" id="JAH05903.1"/>
    </source>
</evidence>
<accession>A0A0E9PPZ2</accession>
<name>A0A0E9PPZ2_ANGAN</name>
<dbReference type="AlphaFoldDB" id="A0A0E9PPZ2"/>